<keyword evidence="4 5" id="KW-0472">Membrane</keyword>
<evidence type="ECO:0000256" key="5">
    <source>
        <dbReference type="HAMAP-Rule" id="MF_01536"/>
    </source>
</evidence>
<keyword evidence="7" id="KW-1185">Reference proteome</keyword>
<dbReference type="STRING" id="1150625.Q75_04425"/>
<evidence type="ECO:0000256" key="1">
    <source>
        <dbReference type="ARBA" id="ARBA00022475"/>
    </source>
</evidence>
<keyword evidence="3 5" id="KW-1133">Transmembrane helix</keyword>
<dbReference type="EMBL" id="LDYG01000020">
    <property type="protein sequence ID" value="KUP07751.1"/>
    <property type="molecule type" value="Genomic_DNA"/>
</dbReference>
<dbReference type="GO" id="GO:0005886">
    <property type="term" value="C:plasma membrane"/>
    <property type="evidence" value="ECO:0007669"/>
    <property type="project" value="UniProtKB-SubCell"/>
</dbReference>
<gene>
    <name evidence="6" type="ORF">Q75_04425</name>
</gene>
<evidence type="ECO:0000256" key="2">
    <source>
        <dbReference type="ARBA" id="ARBA00022692"/>
    </source>
</evidence>
<accession>A0A147KAM4</accession>
<dbReference type="RefSeq" id="WP_010171500.1">
    <property type="nucleotide sequence ID" value="NZ_LDYG01000020.1"/>
</dbReference>
<sequence>MSTSTHLHITTWVVGIILFIVAYAMYKQGNEKAAKITHMSLRLFYILIIISGLLLFINYAAINHMLYGIKALVGIWVIGVFEMILVRTKKGKSLKVFWVQFVIALLAVLYLGFSLDIGINWF</sequence>
<feature type="transmembrane region" description="Helical" evidence="5">
    <location>
        <begin position="6"/>
        <end position="23"/>
    </location>
</feature>
<feature type="transmembrane region" description="Helical" evidence="5">
    <location>
        <begin position="67"/>
        <end position="85"/>
    </location>
</feature>
<dbReference type="InterPro" id="IPR010899">
    <property type="entry name" value="UPF0344"/>
</dbReference>
<reference evidence="6 7" key="1">
    <citation type="journal article" date="2016" name="Front. Microbiol.">
        <title>Microevolution Analysis of Bacillus coahuilensis Unveils Differences in Phosphorus Acquisition Strategies and Their Regulation.</title>
        <authorList>
            <person name="Gomez-Lunar Z."/>
            <person name="Hernandez-Gonzalez I."/>
            <person name="Rodriguez-Torres M.D."/>
            <person name="Souza V."/>
            <person name="Olmedo-Alvarez G."/>
        </authorList>
    </citation>
    <scope>NUCLEOTIDE SEQUENCE [LARGE SCALE GENOMIC DNA]</scope>
    <source>
        <strain evidence="7">p1.1.43</strain>
    </source>
</reference>
<comment type="caution">
    <text evidence="6">The sequence shown here is derived from an EMBL/GenBank/DDBJ whole genome shotgun (WGS) entry which is preliminary data.</text>
</comment>
<dbReference type="AlphaFoldDB" id="A0A147KAM4"/>
<name>A0A147KAM4_9BACI</name>
<proteinExistence type="inferred from homology"/>
<comment type="similarity">
    <text evidence="5">Belongs to the UPF0344 family.</text>
</comment>
<dbReference type="Proteomes" id="UP000074108">
    <property type="component" value="Unassembled WGS sequence"/>
</dbReference>
<keyword evidence="1 5" id="KW-1003">Cell membrane</keyword>
<evidence type="ECO:0000256" key="4">
    <source>
        <dbReference type="ARBA" id="ARBA00023136"/>
    </source>
</evidence>
<feature type="transmembrane region" description="Helical" evidence="5">
    <location>
        <begin position="43"/>
        <end position="61"/>
    </location>
</feature>
<comment type="subcellular location">
    <subcellularLocation>
        <location evidence="5">Cell membrane</location>
        <topology evidence="5">Multi-pass membrane protein</topology>
    </subcellularLocation>
</comment>
<dbReference type="Pfam" id="PF07457">
    <property type="entry name" value="DUF1516"/>
    <property type="match status" value="1"/>
</dbReference>
<dbReference type="PATRIC" id="fig|1150625.3.peg.924"/>
<evidence type="ECO:0000313" key="7">
    <source>
        <dbReference type="Proteomes" id="UP000074108"/>
    </source>
</evidence>
<keyword evidence="2 5" id="KW-0812">Transmembrane</keyword>
<protein>
    <recommendedName>
        <fullName evidence="5">UPF0344 protein Q75_04425</fullName>
    </recommendedName>
</protein>
<evidence type="ECO:0000256" key="3">
    <source>
        <dbReference type="ARBA" id="ARBA00022989"/>
    </source>
</evidence>
<feature type="transmembrane region" description="Helical" evidence="5">
    <location>
        <begin position="97"/>
        <end position="119"/>
    </location>
</feature>
<dbReference type="OrthoDB" id="2365314at2"/>
<organism evidence="6 7">
    <name type="scientific">Bacillus coahuilensis p1.1.43</name>
    <dbReference type="NCBI Taxonomy" id="1150625"/>
    <lineage>
        <taxon>Bacteria</taxon>
        <taxon>Bacillati</taxon>
        <taxon>Bacillota</taxon>
        <taxon>Bacilli</taxon>
        <taxon>Bacillales</taxon>
        <taxon>Bacillaceae</taxon>
        <taxon>Bacillus</taxon>
    </lineage>
</organism>
<dbReference type="HAMAP" id="MF_01536">
    <property type="entry name" value="UPF0344"/>
    <property type="match status" value="1"/>
</dbReference>
<evidence type="ECO:0000313" key="6">
    <source>
        <dbReference type="EMBL" id="KUP07751.1"/>
    </source>
</evidence>